<dbReference type="Pfam" id="PF14362">
    <property type="entry name" value="DUF4407"/>
    <property type="match status" value="1"/>
</dbReference>
<feature type="transmembrane region" description="Helical" evidence="1">
    <location>
        <begin position="29"/>
        <end position="52"/>
    </location>
</feature>
<evidence type="ECO:0000313" key="3">
    <source>
        <dbReference type="Proteomes" id="UP001168552"/>
    </source>
</evidence>
<gene>
    <name evidence="2" type="ORF">QWY31_00670</name>
</gene>
<protein>
    <submittedName>
        <fullName evidence="2">DUF4407 domain-containing protein</fullName>
    </submittedName>
</protein>
<dbReference type="InterPro" id="IPR025519">
    <property type="entry name" value="DUF4407"/>
</dbReference>
<sequence>MKRLQHFFWLCSGADISLLQQTPTEHSKFTGIGATIFFTGIFAAISGAFALYTIFDSLVSAIGFGLLWGLMIFNLDRYIVSGMRKEGKPAKEWLMATPRIVLALLISLVIAKPLELKIFEKEIAPELLIMEQQAYQRQENQLNTRFLPTQDSLKQEIATLQSTVERQKAHRDALLLIAQQEADGTGGSQKRNLGPIYKVKKAQADQADAELQALQVNSNQQIAALQALIQQNEQVRQQESLALEKQKRNGIAARMEALDRIAADSSAIYWAHIFIILLFIAIETAPIFVKLVANQGPYDRLLGLSEHAFIVQEIETLAQTHSDAKQNAQGLTAYEKEFLSNSLDKELH</sequence>
<feature type="transmembrane region" description="Helical" evidence="1">
    <location>
        <begin position="269"/>
        <end position="293"/>
    </location>
</feature>
<keyword evidence="1" id="KW-0812">Transmembrane</keyword>
<accession>A0ABT8F172</accession>
<comment type="caution">
    <text evidence="2">The sequence shown here is derived from an EMBL/GenBank/DDBJ whole genome shotgun (WGS) entry which is preliminary data.</text>
</comment>
<reference evidence="2" key="1">
    <citation type="submission" date="2023-06" db="EMBL/GenBank/DDBJ databases">
        <title>Cytophagales bacterium Strain LB-30, isolated from soil.</title>
        <authorList>
            <person name="Liu B."/>
        </authorList>
    </citation>
    <scope>NUCLEOTIDE SEQUENCE</scope>
    <source>
        <strain evidence="2">LB-30</strain>
    </source>
</reference>
<feature type="transmembrane region" description="Helical" evidence="1">
    <location>
        <begin position="58"/>
        <end position="80"/>
    </location>
</feature>
<keyword evidence="1" id="KW-0472">Membrane</keyword>
<dbReference type="EMBL" id="JAUHJS010000001">
    <property type="protein sequence ID" value="MDN4163989.1"/>
    <property type="molecule type" value="Genomic_DNA"/>
</dbReference>
<organism evidence="2 3">
    <name type="scientific">Shiella aurantiaca</name>
    <dbReference type="NCBI Taxonomy" id="3058365"/>
    <lineage>
        <taxon>Bacteria</taxon>
        <taxon>Pseudomonadati</taxon>
        <taxon>Bacteroidota</taxon>
        <taxon>Cytophagia</taxon>
        <taxon>Cytophagales</taxon>
        <taxon>Shiellaceae</taxon>
        <taxon>Shiella</taxon>
    </lineage>
</organism>
<keyword evidence="3" id="KW-1185">Reference proteome</keyword>
<feature type="transmembrane region" description="Helical" evidence="1">
    <location>
        <begin position="92"/>
        <end position="111"/>
    </location>
</feature>
<name>A0ABT8F172_9BACT</name>
<dbReference type="Proteomes" id="UP001168552">
    <property type="component" value="Unassembled WGS sequence"/>
</dbReference>
<evidence type="ECO:0000256" key="1">
    <source>
        <dbReference type="SAM" id="Phobius"/>
    </source>
</evidence>
<keyword evidence="1" id="KW-1133">Transmembrane helix</keyword>
<dbReference type="RefSeq" id="WP_320002518.1">
    <property type="nucleotide sequence ID" value="NZ_JAUHJS010000001.1"/>
</dbReference>
<evidence type="ECO:0000313" key="2">
    <source>
        <dbReference type="EMBL" id="MDN4163989.1"/>
    </source>
</evidence>
<proteinExistence type="predicted"/>